<evidence type="ECO:0000256" key="1">
    <source>
        <dbReference type="SAM" id="Phobius"/>
    </source>
</evidence>
<accession>A0A7W8PRX5</accession>
<proteinExistence type="predicted"/>
<evidence type="ECO:0000313" key="3">
    <source>
        <dbReference type="Proteomes" id="UP000592780"/>
    </source>
</evidence>
<organism evidence="2 3">
    <name type="scientific">Paraburkholderia atlantica</name>
    <dbReference type="NCBI Taxonomy" id="2654982"/>
    <lineage>
        <taxon>Bacteria</taxon>
        <taxon>Pseudomonadati</taxon>
        <taxon>Pseudomonadota</taxon>
        <taxon>Betaproteobacteria</taxon>
        <taxon>Burkholderiales</taxon>
        <taxon>Burkholderiaceae</taxon>
        <taxon>Paraburkholderia</taxon>
    </lineage>
</organism>
<feature type="transmembrane region" description="Helical" evidence="1">
    <location>
        <begin position="105"/>
        <end position="122"/>
    </location>
</feature>
<dbReference type="EMBL" id="JACHDD010000009">
    <property type="protein sequence ID" value="MBB5427307.1"/>
    <property type="molecule type" value="Genomic_DNA"/>
</dbReference>
<feature type="transmembrane region" description="Helical" evidence="1">
    <location>
        <begin position="143"/>
        <end position="164"/>
    </location>
</feature>
<reference evidence="2 3" key="1">
    <citation type="submission" date="2020-08" db="EMBL/GenBank/DDBJ databases">
        <title>Genomic Encyclopedia of Type Strains, Phase IV (KMG-V): Genome sequencing to study the core and pangenomes of soil and plant-associated prokaryotes.</title>
        <authorList>
            <person name="Whitman W."/>
        </authorList>
    </citation>
    <scope>NUCLEOTIDE SEQUENCE [LARGE SCALE GENOMIC DNA]</scope>
    <source>
        <strain evidence="2 3">JPY158</strain>
    </source>
</reference>
<keyword evidence="1" id="KW-1133">Transmembrane helix</keyword>
<feature type="transmembrane region" description="Helical" evidence="1">
    <location>
        <begin position="30"/>
        <end position="49"/>
    </location>
</feature>
<keyword evidence="1" id="KW-0472">Membrane</keyword>
<dbReference type="AlphaFoldDB" id="A0A7W8PRX5"/>
<comment type="caution">
    <text evidence="2">The sequence shown here is derived from an EMBL/GenBank/DDBJ whole genome shotgun (WGS) entry which is preliminary data.</text>
</comment>
<evidence type="ECO:0008006" key="4">
    <source>
        <dbReference type="Google" id="ProtNLM"/>
    </source>
</evidence>
<sequence>MSSRNAIHARYDAFHKGNRGWLTAMSSLRLHFWSIAGTVVAFLVSLWINQEVFAHTSFVRGVNWVFLPSGVRLLSTLLLGFDGAIGLLLAGLVTDFLYWFPHDPVRATAGALLGSLAPYLVYRIALEYYDLRASLMNLTPKRLLVLAVAYSVANPLFHHLWFALTGTTKNWFESFFTMFVGDLTGALIMLYVMKGLLALLPKQPGNSRMSNGMFSIQLALNSAYANQLATKPT</sequence>
<name>A0A7W8PRX5_PARAM</name>
<keyword evidence="3" id="KW-1185">Reference proteome</keyword>
<keyword evidence="1" id="KW-0812">Transmembrane</keyword>
<protein>
    <recommendedName>
        <fullName evidence="4">MASE1 domain-containing protein</fullName>
    </recommendedName>
</protein>
<evidence type="ECO:0000313" key="2">
    <source>
        <dbReference type="EMBL" id="MBB5427307.1"/>
    </source>
</evidence>
<feature type="transmembrane region" description="Helical" evidence="1">
    <location>
        <begin position="176"/>
        <end position="200"/>
    </location>
</feature>
<gene>
    <name evidence="2" type="ORF">HDG40_005486</name>
</gene>
<feature type="transmembrane region" description="Helical" evidence="1">
    <location>
        <begin position="70"/>
        <end position="93"/>
    </location>
</feature>
<dbReference type="Proteomes" id="UP000592780">
    <property type="component" value="Unassembled WGS sequence"/>
</dbReference>